<evidence type="ECO:0000256" key="16">
    <source>
        <dbReference type="RuleBase" id="RU003692"/>
    </source>
</evidence>
<comment type="miscellaneous">
    <text evidence="16">The active site is a redox-active disulfide bond.</text>
</comment>
<evidence type="ECO:0000256" key="6">
    <source>
        <dbReference type="ARBA" id="ARBA00022630"/>
    </source>
</evidence>
<keyword evidence="6 16" id="KW-0285">Flavoprotein</keyword>
<evidence type="ECO:0000256" key="8">
    <source>
        <dbReference type="ARBA" id="ARBA00023002"/>
    </source>
</evidence>
<keyword evidence="9 14" id="KW-0520">NAD</keyword>
<proteinExistence type="inferred from homology"/>
<feature type="binding site" evidence="14">
    <location>
        <position position="270"/>
    </location>
    <ligand>
        <name>NAD(+)</name>
        <dbReference type="ChEBI" id="CHEBI:57540"/>
    </ligand>
</feature>
<dbReference type="GO" id="GO:0004148">
    <property type="term" value="F:dihydrolipoyl dehydrogenase (NADH) activity"/>
    <property type="evidence" value="ECO:0007669"/>
    <property type="project" value="UniProtKB-EC"/>
</dbReference>
<feature type="disulfide bond" description="Redox-active" evidence="15">
    <location>
        <begin position="42"/>
        <end position="47"/>
    </location>
</feature>
<dbReference type="Proteomes" id="UP000436801">
    <property type="component" value="Unassembled WGS sequence"/>
</dbReference>
<evidence type="ECO:0000259" key="17">
    <source>
        <dbReference type="Pfam" id="PF02852"/>
    </source>
</evidence>
<dbReference type="InterPro" id="IPR016156">
    <property type="entry name" value="FAD/NAD-linked_Rdtase_dimer_sf"/>
</dbReference>
<dbReference type="PANTHER" id="PTHR22912:SF217">
    <property type="entry name" value="DIHYDROLIPOYL DEHYDROGENASE"/>
    <property type="match status" value="1"/>
</dbReference>
<feature type="binding site" evidence="14">
    <location>
        <begin position="179"/>
        <end position="186"/>
    </location>
    <ligand>
        <name>NAD(+)</name>
        <dbReference type="ChEBI" id="CHEBI:57540"/>
    </ligand>
</feature>
<evidence type="ECO:0000256" key="9">
    <source>
        <dbReference type="ARBA" id="ARBA00023027"/>
    </source>
</evidence>
<dbReference type="AlphaFoldDB" id="A0A1G7JC60"/>
<dbReference type="InterPro" id="IPR001100">
    <property type="entry name" value="Pyr_nuc-diS_OxRdtase"/>
</dbReference>
<evidence type="ECO:0000256" key="7">
    <source>
        <dbReference type="ARBA" id="ARBA00022827"/>
    </source>
</evidence>
<protein>
    <recommendedName>
        <fullName evidence="4 16">Dihydrolipoyl dehydrogenase</fullName>
        <ecNumber evidence="3 16">1.8.1.4</ecNumber>
    </recommendedName>
</protein>
<feature type="binding site" evidence="14">
    <location>
        <position position="114"/>
    </location>
    <ligand>
        <name>FAD</name>
        <dbReference type="ChEBI" id="CHEBI:57692"/>
    </ligand>
</feature>
<keyword evidence="10" id="KW-1015">Disulfide bond</keyword>
<dbReference type="PIRSF" id="PIRSF000350">
    <property type="entry name" value="Mercury_reductase_MerA"/>
    <property type="match status" value="1"/>
</dbReference>
<evidence type="ECO:0000256" key="2">
    <source>
        <dbReference type="ARBA" id="ARBA00007532"/>
    </source>
</evidence>
<dbReference type="PRINTS" id="PR00368">
    <property type="entry name" value="FADPNR"/>
</dbReference>
<name>A0A1G7JC60_9SPHN</name>
<evidence type="ECO:0000256" key="1">
    <source>
        <dbReference type="ARBA" id="ARBA00004496"/>
    </source>
</evidence>
<evidence type="ECO:0000256" key="14">
    <source>
        <dbReference type="PIRSR" id="PIRSR000350-3"/>
    </source>
</evidence>
<feature type="binding site" evidence="14">
    <location>
        <position position="202"/>
    </location>
    <ligand>
        <name>NAD(+)</name>
        <dbReference type="ChEBI" id="CHEBI:57540"/>
    </ligand>
</feature>
<evidence type="ECO:0000256" key="13">
    <source>
        <dbReference type="PIRSR" id="PIRSR000350-2"/>
    </source>
</evidence>
<evidence type="ECO:0000256" key="5">
    <source>
        <dbReference type="ARBA" id="ARBA00022490"/>
    </source>
</evidence>
<dbReference type="GO" id="GO:0005737">
    <property type="term" value="C:cytoplasm"/>
    <property type="evidence" value="ECO:0007669"/>
    <property type="project" value="UniProtKB-SubCell"/>
</dbReference>
<dbReference type="PROSITE" id="PS00076">
    <property type="entry name" value="PYRIDINE_REDOX_1"/>
    <property type="match status" value="1"/>
</dbReference>
<dbReference type="Gene3D" id="3.30.390.30">
    <property type="match status" value="1"/>
</dbReference>
<dbReference type="PANTHER" id="PTHR22912">
    <property type="entry name" value="DISULFIDE OXIDOREDUCTASE"/>
    <property type="match status" value="1"/>
</dbReference>
<evidence type="ECO:0000259" key="18">
    <source>
        <dbReference type="Pfam" id="PF07992"/>
    </source>
</evidence>
<keyword evidence="11 16" id="KW-0676">Redox-active center</keyword>
<dbReference type="Pfam" id="PF07992">
    <property type="entry name" value="Pyr_redox_2"/>
    <property type="match status" value="1"/>
</dbReference>
<dbReference type="NCBIfam" id="TIGR01350">
    <property type="entry name" value="lipoamide_DH"/>
    <property type="match status" value="1"/>
</dbReference>
<feature type="active site" description="Proton acceptor" evidence="13">
    <location>
        <position position="449"/>
    </location>
</feature>
<keyword evidence="7 14" id="KW-0274">FAD</keyword>
<dbReference type="Pfam" id="PF02852">
    <property type="entry name" value="Pyr_redox_dim"/>
    <property type="match status" value="1"/>
</dbReference>
<dbReference type="InterPro" id="IPR012999">
    <property type="entry name" value="Pyr_OxRdtase_I_AS"/>
</dbReference>
<dbReference type="InterPro" id="IPR006258">
    <property type="entry name" value="Lipoamide_DH"/>
</dbReference>
<dbReference type="EC" id="1.8.1.4" evidence="3 16"/>
<evidence type="ECO:0000256" key="12">
    <source>
        <dbReference type="ARBA" id="ARBA00049187"/>
    </source>
</evidence>
<evidence type="ECO:0000256" key="10">
    <source>
        <dbReference type="ARBA" id="ARBA00023157"/>
    </source>
</evidence>
<feature type="domain" description="Pyridine nucleotide-disulphide oxidoreductase dimerisation" evidence="17">
    <location>
        <begin position="351"/>
        <end position="459"/>
    </location>
</feature>
<dbReference type="InterPro" id="IPR023753">
    <property type="entry name" value="FAD/NAD-binding_dom"/>
</dbReference>
<dbReference type="GO" id="GO:0006103">
    <property type="term" value="P:2-oxoglutarate metabolic process"/>
    <property type="evidence" value="ECO:0007669"/>
    <property type="project" value="TreeGrafter"/>
</dbReference>
<dbReference type="InterPro" id="IPR004099">
    <property type="entry name" value="Pyr_nucl-diS_OxRdtase_dimer"/>
</dbReference>
<dbReference type="Proteomes" id="UP000323502">
    <property type="component" value="Unassembled WGS sequence"/>
</dbReference>
<feature type="binding site" evidence="14">
    <location>
        <position position="51"/>
    </location>
    <ligand>
        <name>FAD</name>
        <dbReference type="ChEBI" id="CHEBI:57692"/>
    </ligand>
</feature>
<dbReference type="PRINTS" id="PR00411">
    <property type="entry name" value="PNDRDTASEI"/>
</dbReference>
<dbReference type="Gene3D" id="3.50.50.60">
    <property type="entry name" value="FAD/NAD(P)-binding domain"/>
    <property type="match status" value="2"/>
</dbReference>
<dbReference type="OrthoDB" id="7495837at2"/>
<evidence type="ECO:0000313" key="22">
    <source>
        <dbReference type="Proteomes" id="UP000436801"/>
    </source>
</evidence>
<evidence type="ECO:0000256" key="15">
    <source>
        <dbReference type="PIRSR" id="PIRSR000350-4"/>
    </source>
</evidence>
<evidence type="ECO:0000256" key="11">
    <source>
        <dbReference type="ARBA" id="ARBA00023284"/>
    </source>
</evidence>
<comment type="similarity">
    <text evidence="2 16">Belongs to the class-I pyridine nucleotide-disulfide oxidoreductase family.</text>
</comment>
<comment type="cofactor">
    <cofactor evidence="14 16">
        <name>FAD</name>
        <dbReference type="ChEBI" id="CHEBI:57692"/>
    </cofactor>
    <text evidence="14 16">Binds 1 FAD per subunit.</text>
</comment>
<comment type="subcellular location">
    <subcellularLocation>
        <location evidence="1">Cytoplasm</location>
    </subcellularLocation>
</comment>
<keyword evidence="8 16" id="KW-0560">Oxidoreductase</keyword>
<dbReference type="EMBL" id="FNBI01000002">
    <property type="protein sequence ID" value="SDF22488.1"/>
    <property type="molecule type" value="Genomic_DNA"/>
</dbReference>
<evidence type="ECO:0000313" key="20">
    <source>
        <dbReference type="EMBL" id="SDF22488.1"/>
    </source>
</evidence>
<evidence type="ECO:0000256" key="4">
    <source>
        <dbReference type="ARBA" id="ARBA00016961"/>
    </source>
</evidence>
<feature type="binding site" evidence="14">
    <location>
        <position position="310"/>
    </location>
    <ligand>
        <name>FAD</name>
        <dbReference type="ChEBI" id="CHEBI:57692"/>
    </ligand>
</feature>
<dbReference type="RefSeq" id="WP_149681894.1">
    <property type="nucleotide sequence ID" value="NZ_FNBI01000002.1"/>
</dbReference>
<evidence type="ECO:0000256" key="3">
    <source>
        <dbReference type="ARBA" id="ARBA00012608"/>
    </source>
</evidence>
<keyword evidence="5" id="KW-0963">Cytoplasm</keyword>
<feature type="domain" description="FAD/NAD(P)-binding" evidence="18">
    <location>
        <begin position="5"/>
        <end position="325"/>
    </location>
</feature>
<reference evidence="20 21" key="1">
    <citation type="submission" date="2016-10" db="EMBL/GenBank/DDBJ databases">
        <authorList>
            <person name="Varghese N."/>
            <person name="Submissions S."/>
        </authorList>
    </citation>
    <scope>NUCLEOTIDE SEQUENCE [LARGE SCALE GENOMIC DNA]</scope>
    <source>
        <strain evidence="20 21">S7-754</strain>
    </source>
</reference>
<dbReference type="EMBL" id="WSUT01000005">
    <property type="protein sequence ID" value="MWC43938.1"/>
    <property type="molecule type" value="Genomic_DNA"/>
</dbReference>
<evidence type="ECO:0000313" key="19">
    <source>
        <dbReference type="EMBL" id="MWC43938.1"/>
    </source>
</evidence>
<comment type="catalytic activity">
    <reaction evidence="12 16">
        <text>N(6)-[(R)-dihydrolipoyl]-L-lysyl-[protein] + NAD(+) = N(6)-[(R)-lipoyl]-L-lysyl-[protein] + NADH + H(+)</text>
        <dbReference type="Rhea" id="RHEA:15045"/>
        <dbReference type="Rhea" id="RHEA-COMP:10474"/>
        <dbReference type="Rhea" id="RHEA-COMP:10475"/>
        <dbReference type="ChEBI" id="CHEBI:15378"/>
        <dbReference type="ChEBI" id="CHEBI:57540"/>
        <dbReference type="ChEBI" id="CHEBI:57945"/>
        <dbReference type="ChEBI" id="CHEBI:83099"/>
        <dbReference type="ChEBI" id="CHEBI:83100"/>
        <dbReference type="EC" id="1.8.1.4"/>
    </reaction>
</comment>
<keyword evidence="21" id="KW-1185">Reference proteome</keyword>
<gene>
    <name evidence="19" type="primary">lpdA</name>
    <name evidence="19" type="ORF">GQR91_09775</name>
    <name evidence="20" type="ORF">SAMN05216557_102579</name>
</gene>
<organism evidence="20 21">
    <name type="scientific">Sphingomonas carotinifaciens</name>
    <dbReference type="NCBI Taxonomy" id="1166323"/>
    <lineage>
        <taxon>Bacteria</taxon>
        <taxon>Pseudomonadati</taxon>
        <taxon>Pseudomonadota</taxon>
        <taxon>Alphaproteobacteria</taxon>
        <taxon>Sphingomonadales</taxon>
        <taxon>Sphingomonadaceae</taxon>
        <taxon>Sphingomonas</taxon>
    </lineage>
</organism>
<dbReference type="SUPFAM" id="SSF51905">
    <property type="entry name" value="FAD/NAD(P)-binding domain"/>
    <property type="match status" value="1"/>
</dbReference>
<dbReference type="InterPro" id="IPR050151">
    <property type="entry name" value="Class-I_Pyr_Nuc-Dis_Oxidored"/>
</dbReference>
<reference evidence="19 22" key="2">
    <citation type="submission" date="2019-12" db="EMBL/GenBank/DDBJ databases">
        <authorList>
            <person name="Zheng J."/>
        </authorList>
    </citation>
    <scope>NUCLEOTIDE SEQUENCE [LARGE SCALE GENOMIC DNA]</scope>
    <source>
        <strain evidence="19 22">DSM 27347</strain>
    </source>
</reference>
<sequence length="470" mass="50011">MADTYDLIVLGSGPGGYVAAIRAAQLGLKVAIVERERLGGICLNWGCIPTKALLRSAEVYHYMTHAAQYGLSAEKPSFDLSKVVDRSRKVAGQLNAGVKGLMKKNKVTVHEGVGTLTGKGKLSVRQGDKTVELEAKHIIVATGARARDLPFAKADGKRVWTYRHAMVPEEMPTKLLVIGSGAIGIEFASFYNDMGADVTVVEMMDRILPVEDAEVSEFMAKQLTKFGMTLKIKAGLEKLEATGSGVKASIKTADGKVETTEFSHAIVAIGIVPNTENIGLETLGVKTERGHIDTDGYGRTNVDGIWAIGDVTGAPWLAHKASHEGVIAAEAIAQALGNKDVHPHAMDKGNIPGCTYSRPQVASVGLTEAKAKEAGYSVKVGKFPFIGNGKAIALGEAEGFVKTVFDAKTGELLGAHMVGAEVTEMIQGYVVARQLETTEAELMETVFAHPTISESMHESVLSAYGRAIHI</sequence>
<evidence type="ECO:0000313" key="21">
    <source>
        <dbReference type="Proteomes" id="UP000323502"/>
    </source>
</evidence>
<dbReference type="GO" id="GO:0050660">
    <property type="term" value="F:flavin adenine dinucleotide binding"/>
    <property type="evidence" value="ECO:0007669"/>
    <property type="project" value="InterPro"/>
</dbReference>
<dbReference type="InterPro" id="IPR036188">
    <property type="entry name" value="FAD/NAD-bd_sf"/>
</dbReference>
<keyword evidence="14" id="KW-0547">Nucleotide-binding</keyword>
<accession>A0A1G7JC60</accession>
<dbReference type="FunFam" id="3.30.390.30:FF:000001">
    <property type="entry name" value="Dihydrolipoyl dehydrogenase"/>
    <property type="match status" value="1"/>
</dbReference>
<dbReference type="SUPFAM" id="SSF55424">
    <property type="entry name" value="FAD/NAD-linked reductases, dimerisation (C-terminal) domain"/>
    <property type="match status" value="1"/>
</dbReference>